<feature type="region of interest" description="Disordered" evidence="1">
    <location>
        <begin position="82"/>
        <end position="134"/>
    </location>
</feature>
<proteinExistence type="predicted"/>
<keyword evidence="3" id="KW-1185">Reference proteome</keyword>
<evidence type="ECO:0000313" key="2">
    <source>
        <dbReference type="EMBL" id="KAK3216064.1"/>
    </source>
</evidence>
<reference evidence="2 3" key="1">
    <citation type="submission" date="2021-02" db="EMBL/GenBank/DDBJ databases">
        <title>Genome assembly of Pseudopithomyces chartarum.</title>
        <authorList>
            <person name="Jauregui R."/>
            <person name="Singh J."/>
            <person name="Voisey C."/>
        </authorList>
    </citation>
    <scope>NUCLEOTIDE SEQUENCE [LARGE SCALE GENOMIC DNA]</scope>
    <source>
        <strain evidence="2 3">AGR01</strain>
    </source>
</reference>
<organism evidence="2 3">
    <name type="scientific">Pseudopithomyces chartarum</name>
    <dbReference type="NCBI Taxonomy" id="1892770"/>
    <lineage>
        <taxon>Eukaryota</taxon>
        <taxon>Fungi</taxon>
        <taxon>Dikarya</taxon>
        <taxon>Ascomycota</taxon>
        <taxon>Pezizomycotina</taxon>
        <taxon>Dothideomycetes</taxon>
        <taxon>Pleosporomycetidae</taxon>
        <taxon>Pleosporales</taxon>
        <taxon>Massarineae</taxon>
        <taxon>Didymosphaeriaceae</taxon>
        <taxon>Pseudopithomyces</taxon>
    </lineage>
</organism>
<sequence>MSADQPTFYEILGVPPTVKSGDILVVYKEITNETKTELPVLGKLADESAKKRMRNVEKAKDVLLEDLRELYDEKIGLKVKCARRSESSQRQTRKDTSQPSNPGASSSYKRQRRDATPPEAGPLRSEAASRHMETGTGTIVDVSISGWRLQLHLSTKFRFLEDMTELSDKLDNKTIWFKIDLAYNSASRESFGATSNELVIKIKHLPSWIDATPGSKCGIVRFQTIFAEPIFDMSTLTISITAGARSGIMPDFPLESRVPWEFGFDFSLGWDAVSHRRGKCLIFSIAQPPLLPDFYDDMDSPGFALMRDPSTKASHFMNLQGGRAMKIRYDDVEMWRLAAVGWKA</sequence>
<dbReference type="AlphaFoldDB" id="A0AAN6M492"/>
<evidence type="ECO:0000256" key="1">
    <source>
        <dbReference type="SAM" id="MobiDB-lite"/>
    </source>
</evidence>
<evidence type="ECO:0000313" key="3">
    <source>
        <dbReference type="Proteomes" id="UP001280581"/>
    </source>
</evidence>
<name>A0AAN6M492_9PLEO</name>
<feature type="compositionally biased region" description="Polar residues" evidence="1">
    <location>
        <begin position="97"/>
        <end position="108"/>
    </location>
</feature>
<protein>
    <submittedName>
        <fullName evidence="2">Uncharacterized protein</fullName>
    </submittedName>
</protein>
<dbReference type="Proteomes" id="UP001280581">
    <property type="component" value="Unassembled WGS sequence"/>
</dbReference>
<gene>
    <name evidence="2" type="ORF">GRF29_8g2053041</name>
</gene>
<accession>A0AAN6M492</accession>
<dbReference type="EMBL" id="WVTA01000002">
    <property type="protein sequence ID" value="KAK3216064.1"/>
    <property type="molecule type" value="Genomic_DNA"/>
</dbReference>
<feature type="compositionally biased region" description="Basic and acidic residues" evidence="1">
    <location>
        <begin position="83"/>
        <end position="96"/>
    </location>
</feature>
<comment type="caution">
    <text evidence="2">The sequence shown here is derived from an EMBL/GenBank/DDBJ whole genome shotgun (WGS) entry which is preliminary data.</text>
</comment>